<evidence type="ECO:0000256" key="2">
    <source>
        <dbReference type="ARBA" id="ARBA00022676"/>
    </source>
</evidence>
<dbReference type="AlphaFoldDB" id="A0A7R9BFZ5"/>
<evidence type="ECO:0000256" key="4">
    <source>
        <dbReference type="ARBA" id="ARBA00022692"/>
    </source>
</evidence>
<dbReference type="GO" id="GO:0016020">
    <property type="term" value="C:membrane"/>
    <property type="evidence" value="ECO:0007669"/>
    <property type="project" value="UniProtKB-SubCell"/>
</dbReference>
<protein>
    <recommendedName>
        <fullName evidence="10">Fringe-like glycosyltransferase domain-containing protein</fullName>
    </recommendedName>
</protein>
<keyword evidence="2" id="KW-0328">Glycosyltransferase</keyword>
<keyword evidence="6 9" id="KW-1133">Transmembrane helix</keyword>
<name>A0A7R9BFZ5_9CRUS</name>
<evidence type="ECO:0000256" key="9">
    <source>
        <dbReference type="SAM" id="Phobius"/>
    </source>
</evidence>
<feature type="domain" description="Fringe-like glycosyltransferase" evidence="10">
    <location>
        <begin position="306"/>
        <end position="342"/>
    </location>
</feature>
<evidence type="ECO:0000256" key="7">
    <source>
        <dbReference type="ARBA" id="ARBA00023136"/>
    </source>
</evidence>
<keyword evidence="7 9" id="KW-0472">Membrane</keyword>
<proteinExistence type="predicted"/>
<dbReference type="EMBL" id="OA882310">
    <property type="protein sequence ID" value="CAD7274606.1"/>
    <property type="molecule type" value="Genomic_DNA"/>
</dbReference>
<evidence type="ECO:0000313" key="11">
    <source>
        <dbReference type="EMBL" id="CAD7274606.1"/>
    </source>
</evidence>
<keyword evidence="4 9" id="KW-0812">Transmembrane</keyword>
<reference evidence="11" key="1">
    <citation type="submission" date="2020-11" db="EMBL/GenBank/DDBJ databases">
        <authorList>
            <person name="Tran Van P."/>
        </authorList>
    </citation>
    <scope>NUCLEOTIDE SEQUENCE</scope>
</reference>
<feature type="transmembrane region" description="Helical" evidence="9">
    <location>
        <begin position="270"/>
        <end position="299"/>
    </location>
</feature>
<gene>
    <name evidence="11" type="ORF">NMOB1V02_LOCUS2434</name>
</gene>
<evidence type="ECO:0000256" key="5">
    <source>
        <dbReference type="ARBA" id="ARBA00022968"/>
    </source>
</evidence>
<evidence type="ECO:0000313" key="12">
    <source>
        <dbReference type="Proteomes" id="UP000678499"/>
    </source>
</evidence>
<evidence type="ECO:0000256" key="8">
    <source>
        <dbReference type="SAM" id="MobiDB-lite"/>
    </source>
</evidence>
<evidence type="ECO:0000259" key="10">
    <source>
        <dbReference type="Pfam" id="PF02434"/>
    </source>
</evidence>
<keyword evidence="12" id="KW-1185">Reference proteome</keyword>
<dbReference type="Pfam" id="PF02434">
    <property type="entry name" value="Fringe"/>
    <property type="match status" value="2"/>
</dbReference>
<dbReference type="Proteomes" id="UP000678499">
    <property type="component" value="Unassembled WGS sequence"/>
</dbReference>
<dbReference type="OrthoDB" id="8959630at2759"/>
<sequence length="342" mass="37835">MVTIQQEQRLLEPERGPIERTLSNGHGAYKCCEAALPPVSSVSAARSRGSSEVPHCGDMFIQCPDDAVLMRLKLRRAVQAIGLCAFAALLALTILVNLVPGANVDRGPLLLTGSNNDHRPKHPKFTSRQERAPRSISNEIVEESSVKAVPETDLSLPATGIAGLDDVFISVKTTKSYHESRLDVIIKTWFTLARKQTWFFTDAEDPVYQEKTVEEDTGAGVESYVRTHGPSCEHVAWERAGQEVDFLDPGVARLDLFALLRQRPVPPYDFAVWVVIRTGMLLFVLIGVSNCLPGLIYFLSPHHRLSTGGHMINTKCQPSHNRKALCCKMSVEFDTFLDSGKK</sequence>
<accession>A0A7R9BFZ5</accession>
<keyword evidence="3" id="KW-0808">Transferase</keyword>
<comment type="subcellular location">
    <subcellularLocation>
        <location evidence="1">Membrane</location>
        <topology evidence="1">Single-pass type II membrane protein</topology>
    </subcellularLocation>
</comment>
<keyword evidence="5" id="KW-0735">Signal-anchor</keyword>
<dbReference type="InterPro" id="IPR003378">
    <property type="entry name" value="Fringe-like_glycosylTrfase"/>
</dbReference>
<feature type="region of interest" description="Disordered" evidence="8">
    <location>
        <begin position="113"/>
        <end position="133"/>
    </location>
</feature>
<evidence type="ECO:0000256" key="6">
    <source>
        <dbReference type="ARBA" id="ARBA00022989"/>
    </source>
</evidence>
<dbReference type="EMBL" id="CAJPEX010000273">
    <property type="protein sequence ID" value="CAG0914758.1"/>
    <property type="molecule type" value="Genomic_DNA"/>
</dbReference>
<dbReference type="GO" id="GO:0016757">
    <property type="term" value="F:glycosyltransferase activity"/>
    <property type="evidence" value="ECO:0007669"/>
    <property type="project" value="UniProtKB-KW"/>
</dbReference>
<dbReference type="Gene3D" id="3.90.550.50">
    <property type="match status" value="1"/>
</dbReference>
<feature type="domain" description="Fringe-like glycosyltransferase" evidence="10">
    <location>
        <begin position="164"/>
        <end position="213"/>
    </location>
</feature>
<evidence type="ECO:0000256" key="3">
    <source>
        <dbReference type="ARBA" id="ARBA00022679"/>
    </source>
</evidence>
<evidence type="ECO:0000256" key="1">
    <source>
        <dbReference type="ARBA" id="ARBA00004606"/>
    </source>
</evidence>
<feature type="transmembrane region" description="Helical" evidence="9">
    <location>
        <begin position="80"/>
        <end position="99"/>
    </location>
</feature>
<organism evidence="11">
    <name type="scientific">Notodromas monacha</name>
    <dbReference type="NCBI Taxonomy" id="399045"/>
    <lineage>
        <taxon>Eukaryota</taxon>
        <taxon>Metazoa</taxon>
        <taxon>Ecdysozoa</taxon>
        <taxon>Arthropoda</taxon>
        <taxon>Crustacea</taxon>
        <taxon>Oligostraca</taxon>
        <taxon>Ostracoda</taxon>
        <taxon>Podocopa</taxon>
        <taxon>Podocopida</taxon>
        <taxon>Cypridocopina</taxon>
        <taxon>Cypridoidea</taxon>
        <taxon>Cyprididae</taxon>
        <taxon>Notodromas</taxon>
    </lineage>
</organism>